<organism evidence="2 3">
    <name type="scientific">Halobaculum saliterrae</name>
    <dbReference type="NCBI Taxonomy" id="2073113"/>
    <lineage>
        <taxon>Archaea</taxon>
        <taxon>Methanobacteriati</taxon>
        <taxon>Methanobacteriota</taxon>
        <taxon>Stenosarchaea group</taxon>
        <taxon>Halobacteria</taxon>
        <taxon>Halobacteriales</taxon>
        <taxon>Haloferacaceae</taxon>
        <taxon>Halobaculum</taxon>
    </lineage>
</organism>
<keyword evidence="3" id="KW-1185">Reference proteome</keyword>
<dbReference type="Proteomes" id="UP000437065">
    <property type="component" value="Unassembled WGS sequence"/>
</dbReference>
<dbReference type="AlphaFoldDB" id="A0A6B0T7H3"/>
<proteinExistence type="predicted"/>
<dbReference type="EMBL" id="WUUS01000009">
    <property type="protein sequence ID" value="MXR42459.1"/>
    <property type="molecule type" value="Genomic_DNA"/>
</dbReference>
<comment type="caution">
    <text evidence="2">The sequence shown here is derived from an EMBL/GenBank/DDBJ whole genome shotgun (WGS) entry which is preliminary data.</text>
</comment>
<evidence type="ECO:0000313" key="3">
    <source>
        <dbReference type="Proteomes" id="UP000437065"/>
    </source>
</evidence>
<evidence type="ECO:0000313" key="2">
    <source>
        <dbReference type="EMBL" id="MXR42459.1"/>
    </source>
</evidence>
<dbReference type="RefSeq" id="WP_159668774.1">
    <property type="nucleotide sequence ID" value="NZ_WUUS01000009.1"/>
</dbReference>
<feature type="region of interest" description="Disordered" evidence="1">
    <location>
        <begin position="23"/>
        <end position="56"/>
    </location>
</feature>
<name>A0A6B0T7H3_9EURY</name>
<accession>A0A6B0T7H3</accession>
<gene>
    <name evidence="2" type="ORF">GRX01_14060</name>
</gene>
<evidence type="ECO:0000256" key="1">
    <source>
        <dbReference type="SAM" id="MobiDB-lite"/>
    </source>
</evidence>
<sequence>MDDVDRRVDSHRRGFDGAVVTHRRIGGGAFDAGRPAGRSVGLPDTDQRSTRNGGGR</sequence>
<protein>
    <submittedName>
        <fullName evidence="2">Uncharacterized protein</fullName>
    </submittedName>
</protein>
<reference evidence="2 3" key="1">
    <citation type="submission" date="2019-12" db="EMBL/GenBank/DDBJ databases">
        <title>Isolation and characterization of three novel carbon monoxide-oxidizing members of Halobacteria from salione crusts and soils.</title>
        <authorList>
            <person name="Myers M.R."/>
            <person name="King G.M."/>
        </authorList>
    </citation>
    <scope>NUCLEOTIDE SEQUENCE [LARGE SCALE GENOMIC DNA]</scope>
    <source>
        <strain evidence="2 3">WSA2</strain>
    </source>
</reference>